<dbReference type="InterPro" id="IPR006094">
    <property type="entry name" value="Oxid_FAD_bind_N"/>
</dbReference>
<dbReference type="Gene3D" id="3.40.462.20">
    <property type="match status" value="1"/>
</dbReference>
<feature type="signal peptide" evidence="6">
    <location>
        <begin position="1"/>
        <end position="33"/>
    </location>
</feature>
<dbReference type="RefSeq" id="WP_043504743.1">
    <property type="nucleotide sequence ID" value="NZ_CP009438.1"/>
</dbReference>
<gene>
    <name evidence="8" type="ORF">SGLAU_25475</name>
</gene>
<proteinExistence type="inferred from homology"/>
<dbReference type="AlphaFoldDB" id="A0A089XAP3"/>
<dbReference type="PROSITE" id="PS51387">
    <property type="entry name" value="FAD_PCMH"/>
    <property type="match status" value="1"/>
</dbReference>
<dbReference type="KEGG" id="sgu:SGLAU_25475"/>
<evidence type="ECO:0000313" key="8">
    <source>
        <dbReference type="EMBL" id="AIS01033.1"/>
    </source>
</evidence>
<sequence length="555" mass="61152">MSSARPGRRSVLAGGAALAGTAALTAAAPSAVAAAGPRPGQAVGARVSPVDPRYELLTTGINKRFVARPEYIKMIRSSADAARALRDAFRAGKRVSVRSGGHCVADFTCNPEVEVILDFSEMTDVGYDPRFRAFYVDAGARLYNVYEALYKGWGVTIPGGVCHSVGAGGHVSGGGYGMLSRAYGLVVDHLYAVEVVVVDERGRVRTVIATREEDDPHRDLWWAHTGGGGGNFGLATRYWFRSPDATGTRPGDQLVNPPARVWTSALDFPWEQLDETSFARLMKNFGAWHERHGGPDDVYRHLSSLFNVNAKAFGRLSLFTQIDATIPDSRALLDAYLAELLEGTGIEPVPMERPSGELAAMPNQFRPTELPWLAAARMLGAPDPVGANPIARVGLKSAYFRKNFTDRQIASLYRFLADPELDNPDTTLVLLSFGGRINSVAPDATASAQRDSVFKVIFQNIWSDPKDDARYLRWIRDWYEDVFAETQGVPELDGVTDGCYINYPDPDMADPRHNRSHLPWHALFYKGNYRRLQRIKGRWDPSNYFRHSLSVTTAP</sequence>
<keyword evidence="4" id="KW-0274">FAD</keyword>
<dbReference type="Gene3D" id="3.30.465.10">
    <property type="match status" value="1"/>
</dbReference>
<dbReference type="Pfam" id="PF01565">
    <property type="entry name" value="FAD_binding_4"/>
    <property type="match status" value="1"/>
</dbReference>
<dbReference type="InterPro" id="IPR036318">
    <property type="entry name" value="FAD-bd_PCMH-like_sf"/>
</dbReference>
<name>A0A089XAP3_STRGA</name>
<dbReference type="Proteomes" id="UP000029482">
    <property type="component" value="Chromosome"/>
</dbReference>
<dbReference type="PANTHER" id="PTHR42973:SF39">
    <property type="entry name" value="FAD-BINDING PCMH-TYPE DOMAIN-CONTAINING PROTEIN"/>
    <property type="match status" value="1"/>
</dbReference>
<evidence type="ECO:0000256" key="1">
    <source>
        <dbReference type="ARBA" id="ARBA00001974"/>
    </source>
</evidence>
<evidence type="ECO:0000256" key="6">
    <source>
        <dbReference type="SAM" id="SignalP"/>
    </source>
</evidence>
<dbReference type="InterPro" id="IPR016166">
    <property type="entry name" value="FAD-bd_PCMH"/>
</dbReference>
<dbReference type="InterPro" id="IPR012951">
    <property type="entry name" value="BBE"/>
</dbReference>
<dbReference type="GO" id="GO:0071949">
    <property type="term" value="F:FAD binding"/>
    <property type="evidence" value="ECO:0007669"/>
    <property type="project" value="InterPro"/>
</dbReference>
<dbReference type="PROSITE" id="PS51318">
    <property type="entry name" value="TAT"/>
    <property type="match status" value="1"/>
</dbReference>
<accession>A0A089XAP3</accession>
<evidence type="ECO:0000256" key="5">
    <source>
        <dbReference type="ARBA" id="ARBA00023002"/>
    </source>
</evidence>
<evidence type="ECO:0000259" key="7">
    <source>
        <dbReference type="PROSITE" id="PS51387"/>
    </source>
</evidence>
<evidence type="ECO:0000313" key="9">
    <source>
        <dbReference type="Proteomes" id="UP000029482"/>
    </source>
</evidence>
<evidence type="ECO:0000256" key="4">
    <source>
        <dbReference type="ARBA" id="ARBA00022827"/>
    </source>
</evidence>
<dbReference type="HOGENOM" id="CLU_018354_2_0_11"/>
<evidence type="ECO:0000256" key="2">
    <source>
        <dbReference type="ARBA" id="ARBA00005466"/>
    </source>
</evidence>
<feature type="chain" id="PRO_5001851618" evidence="6">
    <location>
        <begin position="34"/>
        <end position="555"/>
    </location>
</feature>
<organism evidence="8 9">
    <name type="scientific">Streptomyces glaucescens</name>
    <dbReference type="NCBI Taxonomy" id="1907"/>
    <lineage>
        <taxon>Bacteria</taxon>
        <taxon>Bacillati</taxon>
        <taxon>Actinomycetota</taxon>
        <taxon>Actinomycetes</taxon>
        <taxon>Kitasatosporales</taxon>
        <taxon>Streptomycetaceae</taxon>
        <taxon>Streptomyces</taxon>
    </lineage>
</organism>
<dbReference type="EMBL" id="CP009438">
    <property type="protein sequence ID" value="AIS01033.1"/>
    <property type="molecule type" value="Genomic_DNA"/>
</dbReference>
<comment type="cofactor">
    <cofactor evidence="1">
        <name>FAD</name>
        <dbReference type="ChEBI" id="CHEBI:57692"/>
    </cofactor>
</comment>
<dbReference type="InterPro" id="IPR016169">
    <property type="entry name" value="FAD-bd_PCMH_sub2"/>
</dbReference>
<comment type="similarity">
    <text evidence="2">Belongs to the oxygen-dependent FAD-linked oxidoreductase family.</text>
</comment>
<dbReference type="Pfam" id="PF08031">
    <property type="entry name" value="BBE"/>
    <property type="match status" value="1"/>
</dbReference>
<keyword evidence="6" id="KW-0732">Signal</keyword>
<protein>
    <submittedName>
        <fullName evidence="8">Putative oxidoreductase</fullName>
    </submittedName>
</protein>
<keyword evidence="5" id="KW-0560">Oxidoreductase</keyword>
<evidence type="ECO:0000256" key="3">
    <source>
        <dbReference type="ARBA" id="ARBA00022630"/>
    </source>
</evidence>
<dbReference type="GO" id="GO:0016491">
    <property type="term" value="F:oxidoreductase activity"/>
    <property type="evidence" value="ECO:0007669"/>
    <property type="project" value="UniProtKB-KW"/>
</dbReference>
<dbReference type="eggNOG" id="COG0277">
    <property type="taxonomic scope" value="Bacteria"/>
</dbReference>
<dbReference type="PANTHER" id="PTHR42973">
    <property type="entry name" value="BINDING OXIDOREDUCTASE, PUTATIVE (AFU_ORTHOLOGUE AFUA_1G17690)-RELATED"/>
    <property type="match status" value="1"/>
</dbReference>
<feature type="domain" description="FAD-binding PCMH-type" evidence="7">
    <location>
        <begin position="64"/>
        <end position="245"/>
    </location>
</feature>
<reference evidence="9" key="1">
    <citation type="journal article" date="2015" name="J. Biotechnol.">
        <title>Complete genome sequence of the actinobacterium Streptomyces glaucescens GLA.O (DSM 40922) consisting of a linear chromosome and one linear plasmid.</title>
        <authorList>
            <person name="Ortseifen V."/>
            <person name="Winkler A."/>
            <person name="Albersmeier A."/>
            <person name="Wendler S."/>
            <person name="Puhler A."/>
            <person name="Kalinowski J."/>
            <person name="Ruckert C."/>
        </authorList>
    </citation>
    <scope>NUCLEOTIDE SEQUENCE [LARGE SCALE GENOMIC DNA]</scope>
    <source>
        <strain evidence="9">DSM 40922 / GLA O</strain>
    </source>
</reference>
<dbReference type="OrthoDB" id="545125at2"/>
<keyword evidence="3" id="KW-0285">Flavoprotein</keyword>
<keyword evidence="9" id="KW-1185">Reference proteome</keyword>
<dbReference type="STRING" id="1907.SGLAU_25475"/>
<dbReference type="SUPFAM" id="SSF56176">
    <property type="entry name" value="FAD-binding/transporter-associated domain-like"/>
    <property type="match status" value="1"/>
</dbReference>
<dbReference type="InterPro" id="IPR006311">
    <property type="entry name" value="TAT_signal"/>
</dbReference>
<dbReference type="InterPro" id="IPR050416">
    <property type="entry name" value="FAD-linked_Oxidoreductase"/>
</dbReference>